<gene>
    <name evidence="1" type="ORF">KB449_13635</name>
</gene>
<keyword evidence="2" id="KW-1185">Reference proteome</keyword>
<dbReference type="RefSeq" id="WP_282908906.1">
    <property type="nucleotide sequence ID" value="NZ_JAGRPV010000001.1"/>
</dbReference>
<comment type="caution">
    <text evidence="1">The sequence shown here is derived from an EMBL/GenBank/DDBJ whole genome shotgun (WGS) entry which is preliminary data.</text>
</comment>
<proteinExistence type="predicted"/>
<dbReference type="EMBL" id="JAGRPV010000001">
    <property type="protein sequence ID" value="MDI4646012.1"/>
    <property type="molecule type" value="Genomic_DNA"/>
</dbReference>
<name>A0ABT6TGQ7_9BACL</name>
<dbReference type="Proteomes" id="UP001161691">
    <property type="component" value="Unassembled WGS sequence"/>
</dbReference>
<sequence length="111" mass="12451">MSVFKMEAGAQMPIDSRFVGMLEVDIVNQGAEEFNVWIQMSGPAGIVYEMLVSVRGGGSKRLQNMYTYEQPFALLMITNTKKYDDIGISIKVKNAGNLVAVFTETHFERIH</sequence>
<accession>A0ABT6TGQ7</accession>
<protein>
    <submittedName>
        <fullName evidence="1">Uncharacterized protein</fullName>
    </submittedName>
</protein>
<organism evidence="1 2">
    <name type="scientific">Cohnella hashimotonis</name>
    <dbReference type="NCBI Taxonomy" id="2826895"/>
    <lineage>
        <taxon>Bacteria</taxon>
        <taxon>Bacillati</taxon>
        <taxon>Bacillota</taxon>
        <taxon>Bacilli</taxon>
        <taxon>Bacillales</taxon>
        <taxon>Paenibacillaceae</taxon>
        <taxon>Cohnella</taxon>
    </lineage>
</organism>
<reference evidence="1" key="1">
    <citation type="submission" date="2023-04" db="EMBL/GenBank/DDBJ databases">
        <title>Comparative genomic analysis of Cohnella hashimotonis sp. nov., isolated from the International Space Station.</title>
        <authorList>
            <person name="Venkateswaran K."/>
            <person name="Simpson A."/>
        </authorList>
    </citation>
    <scope>NUCLEOTIDE SEQUENCE</scope>
    <source>
        <strain evidence="1">F6_2S_P_1</strain>
    </source>
</reference>
<evidence type="ECO:0000313" key="1">
    <source>
        <dbReference type="EMBL" id="MDI4646012.1"/>
    </source>
</evidence>
<evidence type="ECO:0000313" key="2">
    <source>
        <dbReference type="Proteomes" id="UP001161691"/>
    </source>
</evidence>